<dbReference type="Proteomes" id="UP000639775">
    <property type="component" value="Unassembled WGS sequence"/>
</dbReference>
<organism evidence="1 2">
    <name type="scientific">Roseovarius gahaiensis</name>
    <dbReference type="NCBI Taxonomy" id="2716691"/>
    <lineage>
        <taxon>Bacteria</taxon>
        <taxon>Pseudomonadati</taxon>
        <taxon>Pseudomonadota</taxon>
        <taxon>Alphaproteobacteria</taxon>
        <taxon>Rhodobacterales</taxon>
        <taxon>Roseobacteraceae</taxon>
        <taxon>Roseovarius</taxon>
    </lineage>
</organism>
<accession>A0A967BB76</accession>
<evidence type="ECO:0000313" key="2">
    <source>
        <dbReference type="Proteomes" id="UP000639775"/>
    </source>
</evidence>
<proteinExistence type="predicted"/>
<dbReference type="Pfam" id="PF06835">
    <property type="entry name" value="LptC"/>
    <property type="match status" value="1"/>
</dbReference>
<name>A0A967BB76_9RHOB</name>
<evidence type="ECO:0000313" key="1">
    <source>
        <dbReference type="EMBL" id="NHQ73094.1"/>
    </source>
</evidence>
<gene>
    <name evidence="1" type="ORF">HAT86_01270</name>
</gene>
<dbReference type="EMBL" id="JAAORB010000002">
    <property type="protein sequence ID" value="NHQ73094.1"/>
    <property type="molecule type" value="Genomic_DNA"/>
</dbReference>
<dbReference type="Gene3D" id="2.60.450.10">
    <property type="entry name" value="Lipopolysaccharide (LPS) transport protein A like domain"/>
    <property type="match status" value="1"/>
</dbReference>
<sequence>MARHNNLQSKLVAWMKIILPLAALGLLSTLFLLSRTVDPTRSVPVSQIDIEKRAAEQGASNPTFSGVTEEGDQVTVRARSAVPNTDDMSKVHAEQINATLELQSGSKFNITSQSAKVDSTAFTVQLIGDVRIVSSTGFDLETEVLNARFDVLYTDTPGPVSGSGPPGNLQAGRMVLRNDDSTDAAHLLFTDGVKLIYQPQNPKD</sequence>
<comment type="caution">
    <text evidence="1">The sequence shown here is derived from an EMBL/GenBank/DDBJ whole genome shotgun (WGS) entry which is preliminary data.</text>
</comment>
<dbReference type="AlphaFoldDB" id="A0A967BB76"/>
<dbReference type="RefSeq" id="WP_167192787.1">
    <property type="nucleotide sequence ID" value="NZ_JAAORB010000002.1"/>
</dbReference>
<keyword evidence="2" id="KW-1185">Reference proteome</keyword>
<protein>
    <submittedName>
        <fullName evidence="1">LPS export ABC transporter periplasmic protein LptC</fullName>
    </submittedName>
</protein>
<reference evidence="1" key="1">
    <citation type="submission" date="2020-03" db="EMBL/GenBank/DDBJ databases">
        <title>Roseovarius gahaiensis sp. nov., isolated from Gahai Saline Lake, China.</title>
        <authorList>
            <person name="Sun X."/>
        </authorList>
    </citation>
    <scope>NUCLEOTIDE SEQUENCE</scope>
    <source>
        <strain evidence="1">GH877</strain>
    </source>
</reference>
<dbReference type="InterPro" id="IPR010664">
    <property type="entry name" value="LipoPS_assembly_LptC-rel"/>
</dbReference>